<evidence type="ECO:0000256" key="2">
    <source>
        <dbReference type="SAM" id="SignalP"/>
    </source>
</evidence>
<evidence type="ECO:0000313" key="4">
    <source>
        <dbReference type="Proteomes" id="UP001586593"/>
    </source>
</evidence>
<keyword evidence="1" id="KW-1133">Transmembrane helix</keyword>
<proteinExistence type="predicted"/>
<name>A0ABR3Y7N1_9PEZI</name>
<dbReference type="EMBL" id="JAZHXJ010000001">
    <property type="protein sequence ID" value="KAL1884320.1"/>
    <property type="molecule type" value="Genomic_DNA"/>
</dbReference>
<comment type="caution">
    <text evidence="3">The sequence shown here is derived from an EMBL/GenBank/DDBJ whole genome shotgun (WGS) entry which is preliminary data.</text>
</comment>
<evidence type="ECO:0000313" key="3">
    <source>
        <dbReference type="EMBL" id="KAL1884320.1"/>
    </source>
</evidence>
<dbReference type="PANTHER" id="PTHR39470">
    <property type="entry name" value="CHROMOSOME 10, WHOLE GENOME SHOTGUN SEQUENCE"/>
    <property type="match status" value="1"/>
</dbReference>
<gene>
    <name evidence="3" type="ORF">VTK73DRAFT_14</name>
</gene>
<reference evidence="3 4" key="1">
    <citation type="journal article" date="2024" name="Commun. Biol.">
        <title>Comparative genomic analysis of thermophilic fungi reveals convergent evolutionary adaptations and gene losses.</title>
        <authorList>
            <person name="Steindorff A.S."/>
            <person name="Aguilar-Pontes M.V."/>
            <person name="Robinson A.J."/>
            <person name="Andreopoulos B."/>
            <person name="LaButti K."/>
            <person name="Kuo A."/>
            <person name="Mondo S."/>
            <person name="Riley R."/>
            <person name="Otillar R."/>
            <person name="Haridas S."/>
            <person name="Lipzen A."/>
            <person name="Grimwood J."/>
            <person name="Schmutz J."/>
            <person name="Clum A."/>
            <person name="Reid I.D."/>
            <person name="Moisan M.C."/>
            <person name="Butler G."/>
            <person name="Nguyen T.T.M."/>
            <person name="Dewar K."/>
            <person name="Conant G."/>
            <person name="Drula E."/>
            <person name="Henrissat B."/>
            <person name="Hansel C."/>
            <person name="Singer S."/>
            <person name="Hutchinson M.I."/>
            <person name="de Vries R.P."/>
            <person name="Natvig D.O."/>
            <person name="Powell A.J."/>
            <person name="Tsang A."/>
            <person name="Grigoriev I.V."/>
        </authorList>
    </citation>
    <scope>NUCLEOTIDE SEQUENCE [LARGE SCALE GENOMIC DNA]</scope>
    <source>
        <strain evidence="3 4">ATCC 24622</strain>
    </source>
</reference>
<sequence>MAVISWGTLKSLLFLFGPLLLPKAIAYYKSVQNASQVHGLKVQPVTPKLSRALVVLFSVATVFLIKSLPLFAPENIFQTTQSRLQAPVDVLFTRLANFRPNGTLNPTDTALRAKFVNLQSRLLYLQFGPDTLATCPFCSSDEPRSYLLYFLPSLLTPHLCNLVVIAVATSPLLTGATGVYWRSTASVAAMTLACVDIYLVSTYNRGTNALTARVSELDAFFWSARCYRLAALAGLDALLGWLLYLTATNRAFVLPPSPAERVESSIRAAAAARAKLSATAVVRNAAIRDPAVRDRVAAYWARETALLREAMEERDVVEGVEDALRNRINVQAISRDAEAYAQDVFLPVQERKPNTGMGQVSRRKNEA</sequence>
<protein>
    <recommendedName>
        <fullName evidence="5">Chorismate synthase protein</fullName>
    </recommendedName>
</protein>
<dbReference type="Proteomes" id="UP001586593">
    <property type="component" value="Unassembled WGS sequence"/>
</dbReference>
<feature type="transmembrane region" description="Helical" evidence="1">
    <location>
        <begin position="180"/>
        <end position="200"/>
    </location>
</feature>
<organism evidence="3 4">
    <name type="scientific">Phialemonium thermophilum</name>
    <dbReference type="NCBI Taxonomy" id="223376"/>
    <lineage>
        <taxon>Eukaryota</taxon>
        <taxon>Fungi</taxon>
        <taxon>Dikarya</taxon>
        <taxon>Ascomycota</taxon>
        <taxon>Pezizomycotina</taxon>
        <taxon>Sordariomycetes</taxon>
        <taxon>Sordariomycetidae</taxon>
        <taxon>Cephalothecales</taxon>
        <taxon>Cephalothecaceae</taxon>
        <taxon>Phialemonium</taxon>
    </lineage>
</organism>
<keyword evidence="2" id="KW-0732">Signal</keyword>
<accession>A0ABR3Y7N1</accession>
<feature type="chain" id="PRO_5046069258" description="Chorismate synthase protein" evidence="2">
    <location>
        <begin position="27"/>
        <end position="367"/>
    </location>
</feature>
<keyword evidence="4" id="KW-1185">Reference proteome</keyword>
<keyword evidence="1" id="KW-0812">Transmembrane</keyword>
<feature type="transmembrane region" description="Helical" evidence="1">
    <location>
        <begin position="146"/>
        <end position="168"/>
    </location>
</feature>
<evidence type="ECO:0000256" key="1">
    <source>
        <dbReference type="SAM" id="Phobius"/>
    </source>
</evidence>
<feature type="transmembrane region" description="Helical" evidence="1">
    <location>
        <begin position="50"/>
        <end position="72"/>
    </location>
</feature>
<evidence type="ECO:0008006" key="5">
    <source>
        <dbReference type="Google" id="ProtNLM"/>
    </source>
</evidence>
<feature type="signal peptide" evidence="2">
    <location>
        <begin position="1"/>
        <end position="26"/>
    </location>
</feature>
<keyword evidence="1" id="KW-0472">Membrane</keyword>
<dbReference type="PANTHER" id="PTHR39470:SF1">
    <property type="entry name" value="CHORISMATE SYNTHASE PROTEIN"/>
    <property type="match status" value="1"/>
</dbReference>